<evidence type="ECO:0000313" key="2">
    <source>
        <dbReference type="Proteomes" id="UP000644548"/>
    </source>
</evidence>
<protein>
    <submittedName>
        <fullName evidence="1">Uncharacterized protein</fullName>
    </submittedName>
</protein>
<proteinExistence type="predicted"/>
<organism evidence="1 2">
    <name type="scientific">Deinococcus sedimenti</name>
    <dbReference type="NCBI Taxonomy" id="1867090"/>
    <lineage>
        <taxon>Bacteria</taxon>
        <taxon>Thermotogati</taxon>
        <taxon>Deinococcota</taxon>
        <taxon>Deinococci</taxon>
        <taxon>Deinococcales</taxon>
        <taxon>Deinococcaceae</taxon>
        <taxon>Deinococcus</taxon>
    </lineage>
</organism>
<gene>
    <name evidence="1" type="ORF">GCM10008960_34930</name>
</gene>
<name>A0ABQ2S8D8_9DEIO</name>
<reference evidence="2" key="1">
    <citation type="journal article" date="2019" name="Int. J. Syst. Evol. Microbiol.">
        <title>The Global Catalogue of Microorganisms (GCM) 10K type strain sequencing project: providing services to taxonomists for standard genome sequencing and annotation.</title>
        <authorList>
            <consortium name="The Broad Institute Genomics Platform"/>
            <consortium name="The Broad Institute Genome Sequencing Center for Infectious Disease"/>
            <person name="Wu L."/>
            <person name="Ma J."/>
        </authorList>
    </citation>
    <scope>NUCLEOTIDE SEQUENCE [LARGE SCALE GENOMIC DNA]</scope>
    <source>
        <strain evidence="2">JCM 31405</strain>
    </source>
</reference>
<keyword evidence="2" id="KW-1185">Reference proteome</keyword>
<dbReference type="Proteomes" id="UP000644548">
    <property type="component" value="Unassembled WGS sequence"/>
</dbReference>
<accession>A0ABQ2S8D8</accession>
<comment type="caution">
    <text evidence="1">The sequence shown here is derived from an EMBL/GenBank/DDBJ whole genome shotgun (WGS) entry which is preliminary data.</text>
</comment>
<sequence length="110" mass="12293">MSIVEDAGHGAGLGVHRGVPREMERNLAMQRGLRLKRRQEHFRETLQGIKVAMREMGFEVGGLRVSMQSGRIRDRHRPGCCLLSSCTASRALFDLKCRVGRSGRRCSPSS</sequence>
<dbReference type="EMBL" id="BMQN01000015">
    <property type="protein sequence ID" value="GGS05455.1"/>
    <property type="molecule type" value="Genomic_DNA"/>
</dbReference>
<evidence type="ECO:0000313" key="1">
    <source>
        <dbReference type="EMBL" id="GGS05455.1"/>
    </source>
</evidence>